<organism evidence="2 3">
    <name type="scientific">Candidatus Roizmanbacteria bacterium GW2011_GWA2_35_8</name>
    <dbReference type="NCBI Taxonomy" id="1618479"/>
    <lineage>
        <taxon>Bacteria</taxon>
        <taxon>Candidatus Roizmaniibacteriota</taxon>
    </lineage>
</organism>
<proteinExistence type="predicted"/>
<dbReference type="AlphaFoldDB" id="A0A0G0DAK6"/>
<sequence>MSSNFFFGISLTGSFLAGALALFAPCCITFLFPSYLGTIFKERKNVMFYTLIFALGLASILIPVALGFRVFIFFFDQYHQLIYFLGGLFLIFMGFMTIKPLFIIPQIFHTKPDLNKKVNIFSVFSLGLMSGLSSSCCAPVLFAAVTLTSLAPNTFQSIIVSSAYVLGIVFPLFIMSLFYEKLTEKISGKNRQKIYEIFKYLGAGIFILSGILIIIFDALNKIQMYQMEKYTKPLRLLVFELSKYFQNPIIDILIFGFIIFIFYKLIKKNEDNKKTSQ</sequence>
<dbReference type="EMBL" id="LBQX01000049">
    <property type="protein sequence ID" value="KKP85586.1"/>
    <property type="molecule type" value="Genomic_DNA"/>
</dbReference>
<protein>
    <submittedName>
        <fullName evidence="2">Cytochrome c biogenesis protein transmembrane region</fullName>
    </submittedName>
</protein>
<keyword evidence="1" id="KW-1133">Transmembrane helix</keyword>
<evidence type="ECO:0000256" key="1">
    <source>
        <dbReference type="SAM" id="Phobius"/>
    </source>
</evidence>
<dbReference type="PANTHER" id="PTHR31272">
    <property type="entry name" value="CYTOCHROME C-TYPE BIOGENESIS PROTEIN HI_1454-RELATED"/>
    <property type="match status" value="1"/>
</dbReference>
<evidence type="ECO:0000313" key="3">
    <source>
        <dbReference type="Proteomes" id="UP000034536"/>
    </source>
</evidence>
<dbReference type="Proteomes" id="UP000034536">
    <property type="component" value="Unassembled WGS sequence"/>
</dbReference>
<dbReference type="InterPro" id="IPR051790">
    <property type="entry name" value="Cytochrome_c-biogenesis_DsbD"/>
</dbReference>
<feature type="transmembrane region" description="Helical" evidence="1">
    <location>
        <begin position="48"/>
        <end position="75"/>
    </location>
</feature>
<feature type="transmembrane region" description="Helical" evidence="1">
    <location>
        <begin position="200"/>
        <end position="219"/>
    </location>
</feature>
<feature type="transmembrane region" description="Helical" evidence="1">
    <location>
        <begin position="157"/>
        <end position="179"/>
    </location>
</feature>
<gene>
    <name evidence="2" type="ORF">UR89_C0049G0003</name>
</gene>
<keyword evidence="1 2" id="KW-0812">Transmembrane</keyword>
<accession>A0A0G0DAK6</accession>
<keyword evidence="1" id="KW-0472">Membrane</keyword>
<feature type="transmembrane region" description="Helical" evidence="1">
    <location>
        <begin position="6"/>
        <end position="36"/>
    </location>
</feature>
<dbReference type="PANTHER" id="PTHR31272:SF9">
    <property type="entry name" value="BLL1027 PROTEIN"/>
    <property type="match status" value="1"/>
</dbReference>
<feature type="transmembrane region" description="Helical" evidence="1">
    <location>
        <begin position="81"/>
        <end position="102"/>
    </location>
</feature>
<feature type="transmembrane region" description="Helical" evidence="1">
    <location>
        <begin position="244"/>
        <end position="266"/>
    </location>
</feature>
<comment type="caution">
    <text evidence="2">The sequence shown here is derived from an EMBL/GenBank/DDBJ whole genome shotgun (WGS) entry which is preliminary data.</text>
</comment>
<feature type="transmembrane region" description="Helical" evidence="1">
    <location>
        <begin position="123"/>
        <end position="145"/>
    </location>
</feature>
<name>A0A0G0DAK6_9BACT</name>
<reference evidence="2 3" key="1">
    <citation type="journal article" date="2015" name="Nature">
        <title>rRNA introns, odd ribosomes, and small enigmatic genomes across a large radiation of phyla.</title>
        <authorList>
            <person name="Brown C.T."/>
            <person name="Hug L.A."/>
            <person name="Thomas B.C."/>
            <person name="Sharon I."/>
            <person name="Castelle C.J."/>
            <person name="Singh A."/>
            <person name="Wilkins M.J."/>
            <person name="Williams K.H."/>
            <person name="Banfield J.F."/>
        </authorList>
    </citation>
    <scope>NUCLEOTIDE SEQUENCE [LARGE SCALE GENOMIC DNA]</scope>
</reference>
<evidence type="ECO:0000313" key="2">
    <source>
        <dbReference type="EMBL" id="KKP85586.1"/>
    </source>
</evidence>